<dbReference type="EMBL" id="PVNP01000188">
    <property type="protein sequence ID" value="PRO72384.1"/>
    <property type="molecule type" value="Genomic_DNA"/>
</dbReference>
<dbReference type="PANTHER" id="PTHR35867:SF1">
    <property type="entry name" value="PROTEIN RSEC"/>
    <property type="match status" value="1"/>
</dbReference>
<dbReference type="AlphaFoldDB" id="A0A2S9V7H9"/>
<name>A0A2S9V7H9_9ALTE</name>
<evidence type="ECO:0000256" key="1">
    <source>
        <dbReference type="SAM" id="Phobius"/>
    </source>
</evidence>
<evidence type="ECO:0000313" key="2">
    <source>
        <dbReference type="EMBL" id="PRO72384.1"/>
    </source>
</evidence>
<keyword evidence="1" id="KW-0812">Transmembrane</keyword>
<organism evidence="2 3">
    <name type="scientific">Alteromonas alba</name>
    <dbReference type="NCBI Taxonomy" id="2079529"/>
    <lineage>
        <taxon>Bacteria</taxon>
        <taxon>Pseudomonadati</taxon>
        <taxon>Pseudomonadota</taxon>
        <taxon>Gammaproteobacteria</taxon>
        <taxon>Alteromonadales</taxon>
        <taxon>Alteromonadaceae</taxon>
        <taxon>Alteromonas/Salinimonas group</taxon>
        <taxon>Alteromonas</taxon>
    </lineage>
</organism>
<comment type="caution">
    <text evidence="2">The sequence shown here is derived from an EMBL/GenBank/DDBJ whole genome shotgun (WGS) entry which is preliminary data.</text>
</comment>
<protein>
    <submittedName>
        <fullName evidence="2">Transcriptional regulator</fullName>
    </submittedName>
</protein>
<dbReference type="InterPro" id="IPR026268">
    <property type="entry name" value="RseC"/>
</dbReference>
<dbReference type="InterPro" id="IPR007359">
    <property type="entry name" value="SigmaE_reg_RseC_MucC"/>
</dbReference>
<keyword evidence="1" id="KW-0472">Membrane</keyword>
<keyword evidence="3" id="KW-1185">Reference proteome</keyword>
<evidence type="ECO:0000313" key="3">
    <source>
        <dbReference type="Proteomes" id="UP000238949"/>
    </source>
</evidence>
<gene>
    <name evidence="2" type="ORF">C6Y40_17155</name>
</gene>
<dbReference type="Pfam" id="PF04246">
    <property type="entry name" value="RseC_MucC"/>
    <property type="match status" value="1"/>
</dbReference>
<keyword evidence="1" id="KW-1133">Transmembrane helix</keyword>
<reference evidence="3" key="1">
    <citation type="journal article" date="2020" name="Int. J. Syst. Evol. Microbiol.">
        <title>Alteromonas alba sp. nov., a marine bacterium isolated from the seawater of the West Pacific Ocean.</title>
        <authorList>
            <person name="Sun C."/>
            <person name="Wu Y.-H."/>
            <person name="Xamxidin M."/>
            <person name="Cheng H."/>
            <person name="Xu X.-W."/>
        </authorList>
    </citation>
    <scope>NUCLEOTIDE SEQUENCE [LARGE SCALE GENOMIC DNA]</scope>
    <source>
        <strain evidence="3">190</strain>
    </source>
</reference>
<dbReference type="OrthoDB" id="9795854at2"/>
<accession>A0A2S9V7H9</accession>
<dbReference type="PANTHER" id="PTHR35867">
    <property type="entry name" value="PROTEIN RSEC"/>
    <property type="match status" value="1"/>
</dbReference>
<feature type="transmembrane region" description="Helical" evidence="1">
    <location>
        <begin position="135"/>
        <end position="153"/>
    </location>
</feature>
<dbReference type="Proteomes" id="UP000238949">
    <property type="component" value="Unassembled WGS sequence"/>
</dbReference>
<proteinExistence type="predicted"/>
<feature type="transmembrane region" description="Helical" evidence="1">
    <location>
        <begin position="109"/>
        <end position="129"/>
    </location>
</feature>
<dbReference type="PIRSF" id="PIRSF004923">
    <property type="entry name" value="RseC"/>
    <property type="match status" value="1"/>
</dbReference>
<sequence>MVRCKSLSLAKSRLKPPTKLPTPLVQPENSVITETATVIGVEDDLITVSASVKTGCSQCQVSDDCGTSAVAKAFTPRQQTLTMRSPLPVKPGDLVVIGIPEQKVLLASWLVYIVPLVTLIGGVISLNQLTNWHELAVFAVATVLSAGSVKLVARYLARARNARFEPVIVSRVNDKAQAV</sequence>